<evidence type="ECO:0000256" key="4">
    <source>
        <dbReference type="ARBA" id="ARBA00035178"/>
    </source>
</evidence>
<evidence type="ECO:0000313" key="7">
    <source>
        <dbReference type="Proteomes" id="UP000524246"/>
    </source>
</evidence>
<keyword evidence="3 5" id="KW-0687">Ribonucleoprotein</keyword>
<dbReference type="InterPro" id="IPR011332">
    <property type="entry name" value="Ribosomal_zn-bd"/>
</dbReference>
<protein>
    <recommendedName>
        <fullName evidence="4 5">Large ribosomal subunit protein bL32</fullName>
    </recommendedName>
</protein>
<comment type="similarity">
    <text evidence="1 5">Belongs to the bacterial ribosomal protein bL32 family.</text>
</comment>
<sequence length="61" mass="6823">MAVPKKKTSKSKRDMRRAHDGLSRTYAIICQNCGEPVIPHRVCTACGYYKGRKVLKTGANQ</sequence>
<evidence type="ECO:0000256" key="2">
    <source>
        <dbReference type="ARBA" id="ARBA00022980"/>
    </source>
</evidence>
<dbReference type="Pfam" id="PF01783">
    <property type="entry name" value="Ribosomal_L32p"/>
    <property type="match status" value="1"/>
</dbReference>
<dbReference type="PANTHER" id="PTHR35534">
    <property type="entry name" value="50S RIBOSOMAL PROTEIN L32"/>
    <property type="match status" value="1"/>
</dbReference>
<gene>
    <name evidence="5 6" type="primary">rpmF</name>
    <name evidence="6" type="ORF">GYA55_00045</name>
</gene>
<keyword evidence="2 5" id="KW-0689">Ribosomal protein</keyword>
<proteinExistence type="inferred from homology"/>
<dbReference type="HAMAP" id="MF_00340">
    <property type="entry name" value="Ribosomal_bL32"/>
    <property type="match status" value="1"/>
</dbReference>
<accession>A0A7X9FNX3</accession>
<dbReference type="SUPFAM" id="SSF57829">
    <property type="entry name" value="Zn-binding ribosomal proteins"/>
    <property type="match status" value="1"/>
</dbReference>
<dbReference type="GO" id="GO:0003735">
    <property type="term" value="F:structural constituent of ribosome"/>
    <property type="evidence" value="ECO:0007669"/>
    <property type="project" value="InterPro"/>
</dbReference>
<dbReference type="NCBIfam" id="TIGR01031">
    <property type="entry name" value="rpmF_bact"/>
    <property type="match status" value="1"/>
</dbReference>
<dbReference type="PANTHER" id="PTHR35534:SF1">
    <property type="entry name" value="LARGE RIBOSOMAL SUBUNIT PROTEIN BL32"/>
    <property type="match status" value="1"/>
</dbReference>
<dbReference type="Proteomes" id="UP000524246">
    <property type="component" value="Unassembled WGS sequence"/>
</dbReference>
<dbReference type="Gene3D" id="1.20.5.640">
    <property type="entry name" value="Single helix bin"/>
    <property type="match status" value="1"/>
</dbReference>
<dbReference type="InterPro" id="IPR002677">
    <property type="entry name" value="Ribosomal_bL32"/>
</dbReference>
<evidence type="ECO:0000313" key="6">
    <source>
        <dbReference type="EMBL" id="NMC61534.1"/>
    </source>
</evidence>
<evidence type="ECO:0000256" key="5">
    <source>
        <dbReference type="HAMAP-Rule" id="MF_00340"/>
    </source>
</evidence>
<name>A0A7X9FNX3_9DELT</name>
<dbReference type="EMBL" id="JAAZON010000002">
    <property type="protein sequence ID" value="NMC61534.1"/>
    <property type="molecule type" value="Genomic_DNA"/>
</dbReference>
<dbReference type="FunFam" id="1.20.5.640:FF:000001">
    <property type="entry name" value="50S ribosomal protein L32"/>
    <property type="match status" value="1"/>
</dbReference>
<dbReference type="AlphaFoldDB" id="A0A7X9FNX3"/>
<dbReference type="InterPro" id="IPR044957">
    <property type="entry name" value="Ribosomal_bL32_bact"/>
</dbReference>
<comment type="caution">
    <text evidence="6">The sequence shown here is derived from an EMBL/GenBank/DDBJ whole genome shotgun (WGS) entry which is preliminary data.</text>
</comment>
<organism evidence="6 7">
    <name type="scientific">SAR324 cluster bacterium</name>
    <dbReference type="NCBI Taxonomy" id="2024889"/>
    <lineage>
        <taxon>Bacteria</taxon>
        <taxon>Deltaproteobacteria</taxon>
        <taxon>SAR324 cluster</taxon>
    </lineage>
</organism>
<reference evidence="6 7" key="1">
    <citation type="journal article" date="2020" name="Biotechnol. Biofuels">
        <title>New insights from the biogas microbiome by comprehensive genome-resolved metagenomics of nearly 1600 species originating from multiple anaerobic digesters.</title>
        <authorList>
            <person name="Campanaro S."/>
            <person name="Treu L."/>
            <person name="Rodriguez-R L.M."/>
            <person name="Kovalovszki A."/>
            <person name="Ziels R.M."/>
            <person name="Maus I."/>
            <person name="Zhu X."/>
            <person name="Kougias P.G."/>
            <person name="Basile A."/>
            <person name="Luo G."/>
            <person name="Schluter A."/>
            <person name="Konstantinidis K.T."/>
            <person name="Angelidaki I."/>
        </authorList>
    </citation>
    <scope>NUCLEOTIDE SEQUENCE [LARGE SCALE GENOMIC DNA]</scope>
    <source>
        <strain evidence="6">AS27yjCOA_65</strain>
    </source>
</reference>
<dbReference type="GO" id="GO:0006412">
    <property type="term" value="P:translation"/>
    <property type="evidence" value="ECO:0007669"/>
    <property type="project" value="UniProtKB-UniRule"/>
</dbReference>
<evidence type="ECO:0000256" key="3">
    <source>
        <dbReference type="ARBA" id="ARBA00023274"/>
    </source>
</evidence>
<dbReference type="GO" id="GO:0015934">
    <property type="term" value="C:large ribosomal subunit"/>
    <property type="evidence" value="ECO:0007669"/>
    <property type="project" value="InterPro"/>
</dbReference>
<evidence type="ECO:0000256" key="1">
    <source>
        <dbReference type="ARBA" id="ARBA00008560"/>
    </source>
</evidence>